<dbReference type="EMBL" id="ACJM01000001">
    <property type="protein sequence ID" value="EEG78935.1"/>
    <property type="molecule type" value="Genomic_DNA"/>
</dbReference>
<dbReference type="eggNOG" id="ENOG503259M">
    <property type="taxonomic scope" value="Bacteria"/>
</dbReference>
<accession>C0GCK0</accession>
<dbReference type="STRING" id="555088.DealDRAFT_0209"/>
<evidence type="ECO:0008006" key="4">
    <source>
        <dbReference type="Google" id="ProtNLM"/>
    </source>
</evidence>
<evidence type="ECO:0000313" key="2">
    <source>
        <dbReference type="EMBL" id="EEG78935.1"/>
    </source>
</evidence>
<evidence type="ECO:0000256" key="1">
    <source>
        <dbReference type="SAM" id="Phobius"/>
    </source>
</evidence>
<dbReference type="InterPro" id="IPR021354">
    <property type="entry name" value="DUF2975"/>
</dbReference>
<dbReference type="Proteomes" id="UP000006443">
    <property type="component" value="Unassembled WGS sequence"/>
</dbReference>
<keyword evidence="1" id="KW-1133">Transmembrane helix</keyword>
<evidence type="ECO:0000313" key="3">
    <source>
        <dbReference type="Proteomes" id="UP000006443"/>
    </source>
</evidence>
<dbReference type="OrthoDB" id="2084134at2"/>
<sequence length="201" mass="21818">MSTDFAVERYRKLAKILRVLSQVGYWGSALVVLILLPLAIYISTAQNIAFGWGTMEYFNLGLTDGVIRYNLSLAEQSTDPGVSRTVVAGILYSVVVYSAVYGLVLFFLSGVLKSVEKGTPFIRQNARRLTSIGIVFIVGSVFAGVTQAAAAYAIIQALDLAALSVNYSVNSNMILTGLLMLILSGVFRYGAYLQEEYDATL</sequence>
<keyword evidence="1" id="KW-0472">Membrane</keyword>
<dbReference type="AlphaFoldDB" id="C0GCK0"/>
<keyword evidence="1" id="KW-0812">Transmembrane</keyword>
<feature type="transmembrane region" description="Helical" evidence="1">
    <location>
        <begin position="19"/>
        <end position="42"/>
    </location>
</feature>
<dbReference type="Pfam" id="PF11188">
    <property type="entry name" value="DUF2975"/>
    <property type="match status" value="1"/>
</dbReference>
<gene>
    <name evidence="2" type="ORF">DealDRAFT_0209</name>
</gene>
<proteinExistence type="predicted"/>
<comment type="caution">
    <text evidence="2">The sequence shown here is derived from an EMBL/GenBank/DDBJ whole genome shotgun (WGS) entry which is preliminary data.</text>
</comment>
<feature type="transmembrane region" description="Helical" evidence="1">
    <location>
        <begin position="90"/>
        <end position="112"/>
    </location>
</feature>
<reference evidence="2 3" key="1">
    <citation type="submission" date="2009-02" db="EMBL/GenBank/DDBJ databases">
        <title>Sequencing of the draft genome and assembly of Dethiobacter alkaliphilus AHT 1.</title>
        <authorList>
            <consortium name="US DOE Joint Genome Institute (JGI-PGF)"/>
            <person name="Lucas S."/>
            <person name="Copeland A."/>
            <person name="Lapidus A."/>
            <person name="Glavina del Rio T."/>
            <person name="Dalin E."/>
            <person name="Tice H."/>
            <person name="Bruce D."/>
            <person name="Goodwin L."/>
            <person name="Pitluck S."/>
            <person name="Larimer F."/>
            <person name="Land M.L."/>
            <person name="Hauser L."/>
            <person name="Muyzer G."/>
        </authorList>
    </citation>
    <scope>NUCLEOTIDE SEQUENCE [LARGE SCALE GENOMIC DNA]</scope>
    <source>
        <strain evidence="2 3">AHT 1</strain>
    </source>
</reference>
<organism evidence="2 3">
    <name type="scientific">Dethiobacter alkaliphilus AHT 1</name>
    <dbReference type="NCBI Taxonomy" id="555088"/>
    <lineage>
        <taxon>Bacteria</taxon>
        <taxon>Bacillati</taxon>
        <taxon>Bacillota</taxon>
        <taxon>Dethiobacteria</taxon>
        <taxon>Dethiobacterales</taxon>
        <taxon>Dethiobacteraceae</taxon>
        <taxon>Dethiobacter</taxon>
    </lineage>
</organism>
<protein>
    <recommendedName>
        <fullName evidence="4">DUF2975 domain-containing protein</fullName>
    </recommendedName>
</protein>
<keyword evidence="3" id="KW-1185">Reference proteome</keyword>
<feature type="transmembrane region" description="Helical" evidence="1">
    <location>
        <begin position="132"/>
        <end position="155"/>
    </location>
</feature>
<feature type="transmembrane region" description="Helical" evidence="1">
    <location>
        <begin position="167"/>
        <end position="187"/>
    </location>
</feature>
<dbReference type="RefSeq" id="WP_008514010.1">
    <property type="nucleotide sequence ID" value="NZ_ACJM01000001.1"/>
</dbReference>
<name>C0GCK0_DETAL</name>